<accession>A0A4Q7Y577</accession>
<protein>
    <submittedName>
        <fullName evidence="2">Uncharacterized protein</fullName>
    </submittedName>
</protein>
<dbReference type="EMBL" id="SHKV01000001">
    <property type="protein sequence ID" value="RZU31241.1"/>
    <property type="molecule type" value="Genomic_DNA"/>
</dbReference>
<feature type="region of interest" description="Disordered" evidence="1">
    <location>
        <begin position="127"/>
        <end position="218"/>
    </location>
</feature>
<feature type="compositionally biased region" description="Low complexity" evidence="1">
    <location>
        <begin position="70"/>
        <end position="83"/>
    </location>
</feature>
<evidence type="ECO:0000256" key="1">
    <source>
        <dbReference type="SAM" id="MobiDB-lite"/>
    </source>
</evidence>
<sequence length="305" mass="32888">MPQSRWPAYSGRPERVLLSPPGRLRVSTVRGDAHVGLSCTSPPAMSRSGDDRGAAVRGGSFGQGGRRRPVSAVGPSSVASVSSVPEGRCSLHAALVRCPGTAMLHAWLDRTRRSDHSVDGALLLPTALPAPRPVRSPLVVGRAGRSPIPEGREPPFDRDRGSRQADRVGQRSSPIPRACPRGSPIPFRSLGQGSPPRAAPSPWTPAGTCGPTATSTHEPPWVQQWRLVRTLVHRRRLRAPCRWRCWATFTSGPFAIGREAGQGYGSWNRKPSGSLGNLGRAARTIARSAPTGPTRRCRPIRRPWR</sequence>
<reference evidence="2 3" key="1">
    <citation type="submission" date="2019-02" db="EMBL/GenBank/DDBJ databases">
        <title>Sequencing the genomes of 1000 actinobacteria strains.</title>
        <authorList>
            <person name="Klenk H.-P."/>
        </authorList>
    </citation>
    <scope>NUCLEOTIDE SEQUENCE [LARGE SCALE GENOMIC DNA]</scope>
    <source>
        <strain evidence="2 3">DSM 44509</strain>
    </source>
</reference>
<feature type="region of interest" description="Disordered" evidence="1">
    <location>
        <begin position="35"/>
        <end position="83"/>
    </location>
</feature>
<evidence type="ECO:0000313" key="2">
    <source>
        <dbReference type="EMBL" id="RZU31241.1"/>
    </source>
</evidence>
<gene>
    <name evidence="2" type="ORF">BKA19_0898</name>
</gene>
<keyword evidence="3" id="KW-1185">Reference proteome</keyword>
<evidence type="ECO:0000313" key="3">
    <source>
        <dbReference type="Proteomes" id="UP000292507"/>
    </source>
</evidence>
<dbReference type="AlphaFoldDB" id="A0A4Q7Y577"/>
<feature type="compositionally biased region" description="Basic residues" evidence="1">
    <location>
        <begin position="295"/>
        <end position="305"/>
    </location>
</feature>
<organism evidence="2 3">
    <name type="scientific">Blastococcus saxobsidens</name>
    <dbReference type="NCBI Taxonomy" id="138336"/>
    <lineage>
        <taxon>Bacteria</taxon>
        <taxon>Bacillati</taxon>
        <taxon>Actinomycetota</taxon>
        <taxon>Actinomycetes</taxon>
        <taxon>Geodermatophilales</taxon>
        <taxon>Geodermatophilaceae</taxon>
        <taxon>Blastococcus</taxon>
    </lineage>
</organism>
<feature type="compositionally biased region" description="Basic and acidic residues" evidence="1">
    <location>
        <begin position="150"/>
        <end position="169"/>
    </location>
</feature>
<feature type="region of interest" description="Disordered" evidence="1">
    <location>
        <begin position="282"/>
        <end position="305"/>
    </location>
</feature>
<name>A0A4Q7Y577_9ACTN</name>
<proteinExistence type="predicted"/>
<dbReference type="Proteomes" id="UP000292507">
    <property type="component" value="Unassembled WGS sequence"/>
</dbReference>
<comment type="caution">
    <text evidence="2">The sequence shown here is derived from an EMBL/GenBank/DDBJ whole genome shotgun (WGS) entry which is preliminary data.</text>
</comment>